<organism evidence="1 2">
    <name type="scientific">Vibrio harveyi</name>
    <name type="common">Beneckea harveyi</name>
    <dbReference type="NCBI Taxonomy" id="669"/>
    <lineage>
        <taxon>Bacteria</taxon>
        <taxon>Pseudomonadati</taxon>
        <taxon>Pseudomonadota</taxon>
        <taxon>Gammaproteobacteria</taxon>
        <taxon>Vibrionales</taxon>
        <taxon>Vibrionaceae</taxon>
        <taxon>Vibrio</taxon>
    </lineage>
</organism>
<proteinExistence type="predicted"/>
<dbReference type="Proteomes" id="UP000008367">
    <property type="component" value="Unassembled WGS sequence"/>
</dbReference>
<name>A0A454D2T6_VIBHA</name>
<sequence>MLGQSVLSPVRFVKETARTQRKALAFLVVITIMKGLKNALQG</sequence>
<protein>
    <submittedName>
        <fullName evidence="1">Uncharacterized protein</fullName>
    </submittedName>
</protein>
<evidence type="ECO:0000313" key="1">
    <source>
        <dbReference type="EMBL" id="EKM32998.1"/>
    </source>
</evidence>
<dbReference type="AlphaFoldDB" id="A0A454D2T6"/>
<dbReference type="EMBL" id="AJSR01000478">
    <property type="protein sequence ID" value="EKM32998.1"/>
    <property type="molecule type" value="Genomic_DNA"/>
</dbReference>
<comment type="caution">
    <text evidence="1">The sequence shown here is derived from an EMBL/GenBank/DDBJ whole genome shotgun (WGS) entry which is preliminary data.</text>
</comment>
<gene>
    <name evidence="1" type="ORF">VCHENC02_1506</name>
</gene>
<reference evidence="1 2" key="1">
    <citation type="submission" date="2012-10" db="EMBL/GenBank/DDBJ databases">
        <title>Genome sequence of Vibrio Cholerae HENC-02.</title>
        <authorList>
            <person name="Eppinger M."/>
            <person name="Hasan N.A."/>
            <person name="Sengamalay N."/>
            <person name="Hine E."/>
            <person name="Su Q."/>
            <person name="Daugherty S.C."/>
            <person name="Young S."/>
            <person name="Sadzewicz L."/>
            <person name="Tallon L."/>
            <person name="Cebula T.A."/>
            <person name="Ravel J."/>
            <person name="Colwell R.R."/>
        </authorList>
    </citation>
    <scope>NUCLEOTIDE SEQUENCE [LARGE SCALE GENOMIC DNA]</scope>
    <source>
        <strain evidence="1 2">HENC-02</strain>
    </source>
</reference>
<evidence type="ECO:0000313" key="2">
    <source>
        <dbReference type="Proteomes" id="UP000008367"/>
    </source>
</evidence>
<accession>A0A454D2T6</accession>